<dbReference type="AlphaFoldDB" id="A0AAD1UL65"/>
<feature type="coiled-coil region" evidence="1">
    <location>
        <begin position="257"/>
        <end position="284"/>
    </location>
</feature>
<feature type="compositionally biased region" description="Basic residues" evidence="2">
    <location>
        <begin position="34"/>
        <end position="47"/>
    </location>
</feature>
<gene>
    <name evidence="3" type="ORF">ECRASSUSDP1_LOCUS12746</name>
</gene>
<name>A0AAD1UL65_EUPCR</name>
<evidence type="ECO:0000313" key="4">
    <source>
        <dbReference type="Proteomes" id="UP001295684"/>
    </source>
</evidence>
<protein>
    <submittedName>
        <fullName evidence="3">Uncharacterized protein</fullName>
    </submittedName>
</protein>
<proteinExistence type="predicted"/>
<feature type="region of interest" description="Disordered" evidence="2">
    <location>
        <begin position="21"/>
        <end position="59"/>
    </location>
</feature>
<feature type="coiled-coil region" evidence="1">
    <location>
        <begin position="104"/>
        <end position="143"/>
    </location>
</feature>
<evidence type="ECO:0000256" key="2">
    <source>
        <dbReference type="SAM" id="MobiDB-lite"/>
    </source>
</evidence>
<dbReference type="Proteomes" id="UP001295684">
    <property type="component" value="Unassembled WGS sequence"/>
</dbReference>
<evidence type="ECO:0000256" key="1">
    <source>
        <dbReference type="SAM" id="Coils"/>
    </source>
</evidence>
<keyword evidence="1" id="KW-0175">Coiled coil</keyword>
<evidence type="ECO:0000313" key="3">
    <source>
        <dbReference type="EMBL" id="CAI2371423.1"/>
    </source>
</evidence>
<reference evidence="3" key="1">
    <citation type="submission" date="2023-07" db="EMBL/GenBank/DDBJ databases">
        <authorList>
            <consortium name="AG Swart"/>
            <person name="Singh M."/>
            <person name="Singh A."/>
            <person name="Seah K."/>
            <person name="Emmerich C."/>
        </authorList>
    </citation>
    <scope>NUCLEOTIDE SEQUENCE</scope>
    <source>
        <strain evidence="3">DP1</strain>
    </source>
</reference>
<sequence length="344" mass="40009">MNAARITRQPTICKPKALVRKNTSKRSIMSGHSSMRKSKKVSKRSILRSRISEEDVSQDGVGEGGQAEIGFLEFLRIAKEHFTDKMNVSNINIISTKYAPLKDFQEEKEKNEKYQEEVRPLRADFKKNNKPQLQNEYDKLNSRQIRIKKGDKRFSQHYYLLNQQLRNLKIEEEIKRDIIENLNKITIEKKETCRSLVYYCLKSNLFKNQNFKALMEDVTGADREGVNILSSPNSSRESIKSKKAPKSKSISIVKKYLTSKGEEITKKEAELRMLQEKIEQLNFEKNSNYFTKTPSFSNINFQTEHTLEMFDTIKPRTMTEKAQTNPHTTIAPPKILKPKPIPEK</sequence>
<dbReference type="EMBL" id="CAMPGE010012660">
    <property type="protein sequence ID" value="CAI2371423.1"/>
    <property type="molecule type" value="Genomic_DNA"/>
</dbReference>
<keyword evidence="4" id="KW-1185">Reference proteome</keyword>
<comment type="caution">
    <text evidence="3">The sequence shown here is derived from an EMBL/GenBank/DDBJ whole genome shotgun (WGS) entry which is preliminary data.</text>
</comment>
<accession>A0AAD1UL65</accession>
<organism evidence="3 4">
    <name type="scientific">Euplotes crassus</name>
    <dbReference type="NCBI Taxonomy" id="5936"/>
    <lineage>
        <taxon>Eukaryota</taxon>
        <taxon>Sar</taxon>
        <taxon>Alveolata</taxon>
        <taxon>Ciliophora</taxon>
        <taxon>Intramacronucleata</taxon>
        <taxon>Spirotrichea</taxon>
        <taxon>Hypotrichia</taxon>
        <taxon>Euplotida</taxon>
        <taxon>Euplotidae</taxon>
        <taxon>Moneuplotes</taxon>
    </lineage>
</organism>
<feature type="region of interest" description="Disordered" evidence="2">
    <location>
        <begin position="317"/>
        <end position="344"/>
    </location>
</feature>